<dbReference type="InterPro" id="IPR011001">
    <property type="entry name" value="Saposin-like"/>
</dbReference>
<evidence type="ECO:0000256" key="12">
    <source>
        <dbReference type="PIRSR" id="PIRSR000948-1"/>
    </source>
</evidence>
<dbReference type="SUPFAM" id="SSF56300">
    <property type="entry name" value="Metallo-dependent phosphatases"/>
    <property type="match status" value="1"/>
</dbReference>
<evidence type="ECO:0000256" key="11">
    <source>
        <dbReference type="PIRNR" id="PIRNR000948"/>
    </source>
</evidence>
<keyword evidence="4 12" id="KW-0479">Metal-binding</keyword>
<dbReference type="InterPro" id="IPR008139">
    <property type="entry name" value="SaposinB_dom"/>
</dbReference>
<evidence type="ECO:0000256" key="2">
    <source>
        <dbReference type="ARBA" id="ARBA00008234"/>
    </source>
</evidence>
<feature type="disulfide bond" evidence="13">
    <location>
        <begin position="185"/>
        <end position="190"/>
    </location>
</feature>
<dbReference type="GO" id="GO:0046872">
    <property type="term" value="F:metal ion binding"/>
    <property type="evidence" value="ECO:0007669"/>
    <property type="project" value="UniProtKB-KW"/>
</dbReference>
<feature type="disulfide bond" evidence="13">
    <location>
        <begin position="85"/>
        <end position="96"/>
    </location>
</feature>
<feature type="binding site" evidence="12">
    <location>
        <position position="428"/>
    </location>
    <ligand>
        <name>Zn(2+)</name>
        <dbReference type="ChEBI" id="CHEBI:29105"/>
        <label>1</label>
    </ligand>
</feature>
<dbReference type="PIRSF" id="PIRSF000948">
    <property type="entry name" value="Sphingomy_PDE"/>
    <property type="match status" value="1"/>
</dbReference>
<feature type="binding site" evidence="12">
    <location>
        <position position="241"/>
    </location>
    <ligand>
        <name>Zn(2+)</name>
        <dbReference type="ChEBI" id="CHEBI:29105"/>
        <label>2</label>
    </ligand>
</feature>
<feature type="binding site" evidence="12">
    <location>
        <position position="172"/>
    </location>
    <ligand>
        <name>Zn(2+)</name>
        <dbReference type="ChEBI" id="CHEBI:29105"/>
        <label>1</label>
    </ligand>
</feature>
<dbReference type="AlphaFoldDB" id="A0A8J8NVD1"/>
<evidence type="ECO:0000256" key="9">
    <source>
        <dbReference type="ARBA" id="ARBA00023180"/>
    </source>
</evidence>
<evidence type="ECO:0000256" key="8">
    <source>
        <dbReference type="ARBA" id="ARBA00023157"/>
    </source>
</evidence>
<evidence type="ECO:0000256" key="5">
    <source>
        <dbReference type="ARBA" id="ARBA00022729"/>
    </source>
</evidence>
<keyword evidence="8 13" id="KW-1015">Disulfide bond</keyword>
<dbReference type="InterPro" id="IPR041805">
    <property type="entry name" value="ASMase/PPN1_MPP"/>
</dbReference>
<dbReference type="GO" id="GO:0016798">
    <property type="term" value="F:hydrolase activity, acting on glycosyl bonds"/>
    <property type="evidence" value="ECO:0007669"/>
    <property type="project" value="UniProtKB-KW"/>
</dbReference>
<dbReference type="GO" id="GO:0016020">
    <property type="term" value="C:membrane"/>
    <property type="evidence" value="ECO:0007669"/>
    <property type="project" value="GOC"/>
</dbReference>
<dbReference type="GO" id="GO:0005576">
    <property type="term" value="C:extracellular region"/>
    <property type="evidence" value="ECO:0007669"/>
    <property type="project" value="UniProtKB-SubCell"/>
</dbReference>
<dbReference type="Pfam" id="PF00149">
    <property type="entry name" value="Metallophos"/>
    <property type="match status" value="1"/>
</dbReference>
<feature type="binding site" evidence="12">
    <location>
        <position position="170"/>
    </location>
    <ligand>
        <name>Zn(2+)</name>
        <dbReference type="ChEBI" id="CHEBI:29105"/>
        <label>1</label>
    </ligand>
</feature>
<evidence type="ECO:0000256" key="14">
    <source>
        <dbReference type="SAM" id="SignalP"/>
    </source>
</evidence>
<evidence type="ECO:0000313" key="16">
    <source>
        <dbReference type="EMBL" id="TNV82193.1"/>
    </source>
</evidence>
<keyword evidence="6 11" id="KW-0378">Hydrolase</keyword>
<dbReference type="PANTHER" id="PTHR10340:SF57">
    <property type="entry name" value="METALLOPHOS DOMAIN-CONTAINING PROTEIN"/>
    <property type="match status" value="1"/>
</dbReference>
<dbReference type="SUPFAM" id="SSF47862">
    <property type="entry name" value="Saposin"/>
    <property type="match status" value="1"/>
</dbReference>
<dbReference type="PANTHER" id="PTHR10340">
    <property type="entry name" value="SPHINGOMYELIN PHOSPHODIESTERASE"/>
    <property type="match status" value="1"/>
</dbReference>
<keyword evidence="9" id="KW-0325">Glycoprotein</keyword>
<evidence type="ECO:0000256" key="6">
    <source>
        <dbReference type="ARBA" id="ARBA00022801"/>
    </source>
</evidence>
<keyword evidence="5 14" id="KW-0732">Signal</keyword>
<evidence type="ECO:0000256" key="1">
    <source>
        <dbReference type="ARBA" id="ARBA00004613"/>
    </source>
</evidence>
<evidence type="ECO:0000313" key="17">
    <source>
        <dbReference type="Proteomes" id="UP000785679"/>
    </source>
</evidence>
<reference evidence="16" key="1">
    <citation type="submission" date="2019-06" db="EMBL/GenBank/DDBJ databases">
        <authorList>
            <person name="Zheng W."/>
        </authorList>
    </citation>
    <scope>NUCLEOTIDE SEQUENCE</scope>
    <source>
        <strain evidence="16">QDHG01</strain>
    </source>
</reference>
<evidence type="ECO:0000256" key="13">
    <source>
        <dbReference type="PIRSR" id="PIRSR000948-2"/>
    </source>
</evidence>
<feature type="binding site" evidence="12">
    <location>
        <position position="426"/>
    </location>
    <ligand>
        <name>Zn(2+)</name>
        <dbReference type="ChEBI" id="CHEBI:29105"/>
        <label>2</label>
    </ligand>
</feature>
<dbReference type="InterPro" id="IPR029052">
    <property type="entry name" value="Metallo-depent_PP-like"/>
</dbReference>
<comment type="subcellular location">
    <subcellularLocation>
        <location evidence="1">Secreted</location>
    </subcellularLocation>
</comment>
<dbReference type="InterPro" id="IPR045473">
    <property type="entry name" value="ASM_C"/>
</dbReference>
<accession>A0A8J8NVD1</accession>
<keyword evidence="7 12" id="KW-0862">Zinc</keyword>
<evidence type="ECO:0000256" key="3">
    <source>
        <dbReference type="ARBA" id="ARBA00022525"/>
    </source>
</evidence>
<dbReference type="Gene3D" id="3.60.21.10">
    <property type="match status" value="1"/>
</dbReference>
<dbReference type="PROSITE" id="PS50015">
    <property type="entry name" value="SAP_B"/>
    <property type="match status" value="1"/>
</dbReference>
<feature type="binding site" evidence="12">
    <location>
        <position position="393"/>
    </location>
    <ligand>
        <name>Zn(2+)</name>
        <dbReference type="ChEBI" id="CHEBI:29105"/>
        <label>2</label>
    </ligand>
</feature>
<comment type="caution">
    <text evidence="16">The sequence shown here is derived from an EMBL/GenBank/DDBJ whole genome shotgun (WGS) entry which is preliminary data.</text>
</comment>
<feature type="signal peptide" evidence="14">
    <location>
        <begin position="1"/>
        <end position="27"/>
    </location>
</feature>
<gene>
    <name evidence="16" type="ORF">FGO68_gene14127</name>
</gene>
<keyword evidence="3" id="KW-0964">Secreted</keyword>
<feature type="disulfide bond" evidence="13">
    <location>
        <begin position="353"/>
        <end position="400"/>
    </location>
</feature>
<dbReference type="OrthoDB" id="310454at2759"/>
<keyword evidence="10 11" id="KW-0326">Glycosidase</keyword>
<dbReference type="Pfam" id="PF19272">
    <property type="entry name" value="ASMase_C"/>
    <property type="match status" value="1"/>
</dbReference>
<feature type="binding site" evidence="12">
    <location>
        <position position="283"/>
    </location>
    <ligand>
        <name>Zn(2+)</name>
        <dbReference type="ChEBI" id="CHEBI:29105"/>
        <label>2</label>
    </ligand>
</feature>
<proteinExistence type="inferred from homology"/>
<feature type="disulfide bond" evidence="13">
    <location>
        <begin position="57"/>
        <end position="122"/>
    </location>
</feature>
<dbReference type="Gene3D" id="1.10.225.10">
    <property type="entry name" value="Saposin-like"/>
    <property type="match status" value="1"/>
</dbReference>
<evidence type="ECO:0000256" key="10">
    <source>
        <dbReference type="ARBA" id="ARBA00023295"/>
    </source>
</evidence>
<feature type="chain" id="PRO_5035256068" description="Sphingomyelin phosphodiesterase" evidence="14">
    <location>
        <begin position="28"/>
        <end position="651"/>
    </location>
</feature>
<dbReference type="InterPro" id="IPR011160">
    <property type="entry name" value="Sphingomy_PDE"/>
</dbReference>
<evidence type="ECO:0000259" key="15">
    <source>
        <dbReference type="PROSITE" id="PS50015"/>
    </source>
</evidence>
<dbReference type="GO" id="GO:0006685">
    <property type="term" value="P:sphingomyelin catabolic process"/>
    <property type="evidence" value="ECO:0007669"/>
    <property type="project" value="UniProtKB-UniRule"/>
</dbReference>
<feature type="binding site" evidence="12">
    <location>
        <position position="241"/>
    </location>
    <ligand>
        <name>Zn(2+)</name>
        <dbReference type="ChEBI" id="CHEBI:29105"/>
        <label>1</label>
    </ligand>
</feature>
<name>A0A8J8NVD1_HALGN</name>
<feature type="disulfide bond" evidence="13">
    <location>
        <begin position="191"/>
        <end position="213"/>
    </location>
</feature>
<sequence>MKRGITTKLATSTLVGLLLLASPLARGYELLRTAANILDQASTTTQSLGDFLQCQLCKLSASEFDSWLASRSTEDLLEGAAEKICERYVIENQKVCNGAVKEMGDIIIPVLTQSVFSPAYFCGEFLGYCTDEKFYVFYAEDWVDQLNKIYAQIKADPHPRKTLTAVQISDPHVDYEYAVGADSLCGNFICCRANDGFPSDPARQAGPFGAYHCDIPPATLQSMLQFVRDDVKPDMFFWTGDNSPHNVWSNNNAEVGNATYNITMEIQKVFNGTNITVLPIQGNHDTWPVNVQDFDKPNANIPINAFADAWIPWLGEEVIASFRQYGYYSMPLKLKDGRTYPNTRIIGINTQACNNMNWWLIKNRYDPGNEIEWLQGELDALEKVNGTAIYMTHIPTNGDCVHGWGHRFRGLMERYQHIVRFGLFGHTHNEQITVVKSVSSVNGNGTAPQNIGVNYVAGSLTTDTEKNPAFSVIEIDEEFMVPINFKTYYYEIPKANREGKITWELLHDFTRYYGMLDLSPDTIQTFAERLRDDEAFAILYKWNSVRQAQGQRRATCDADCRLANFCDMTTTEYFQYQICMGRPTYDFINEPGNAIFNLLVNPWLEMNSTVSFAEKKKARDEAVKVASPFKVSDLWSPAFYSAIIKSFVGQF</sequence>
<dbReference type="GO" id="GO:0004767">
    <property type="term" value="F:sphingomyelin phosphodiesterase activity"/>
    <property type="evidence" value="ECO:0007669"/>
    <property type="project" value="UniProtKB-UniRule"/>
</dbReference>
<evidence type="ECO:0000256" key="7">
    <source>
        <dbReference type="ARBA" id="ARBA00022833"/>
    </source>
</evidence>
<dbReference type="SMART" id="SM00741">
    <property type="entry name" value="SapB"/>
    <property type="match status" value="1"/>
</dbReference>
<dbReference type="GO" id="GO:0046513">
    <property type="term" value="P:ceramide biosynthetic process"/>
    <property type="evidence" value="ECO:0007669"/>
    <property type="project" value="UniProtKB-ARBA"/>
</dbReference>
<comment type="similarity">
    <text evidence="2 11">Belongs to the acid sphingomyelinase family.</text>
</comment>
<comment type="function">
    <text evidence="11">Converts sphingomyelin to ceramide.</text>
</comment>
<feature type="domain" description="Saposin B-type" evidence="15">
    <location>
        <begin position="50"/>
        <end position="133"/>
    </location>
</feature>
<dbReference type="EMBL" id="RRYP01005258">
    <property type="protein sequence ID" value="TNV82193.1"/>
    <property type="molecule type" value="Genomic_DNA"/>
</dbReference>
<dbReference type="CDD" id="cd00842">
    <property type="entry name" value="MPP_ASMase"/>
    <property type="match status" value="1"/>
</dbReference>
<feature type="disulfide bond" evidence="13">
    <location>
        <begin position="556"/>
        <end position="560"/>
    </location>
</feature>
<keyword evidence="17" id="KW-1185">Reference proteome</keyword>
<organism evidence="16 17">
    <name type="scientific">Halteria grandinella</name>
    <dbReference type="NCBI Taxonomy" id="5974"/>
    <lineage>
        <taxon>Eukaryota</taxon>
        <taxon>Sar</taxon>
        <taxon>Alveolata</taxon>
        <taxon>Ciliophora</taxon>
        <taxon>Intramacronucleata</taxon>
        <taxon>Spirotrichea</taxon>
        <taxon>Stichotrichia</taxon>
        <taxon>Sporadotrichida</taxon>
        <taxon>Halteriidae</taxon>
        <taxon>Halteria</taxon>
    </lineage>
</organism>
<dbReference type="Proteomes" id="UP000785679">
    <property type="component" value="Unassembled WGS sequence"/>
</dbReference>
<evidence type="ECO:0000256" key="4">
    <source>
        <dbReference type="ARBA" id="ARBA00022723"/>
    </source>
</evidence>
<comment type="cofactor">
    <cofactor evidence="12">
        <name>Zn(2+)</name>
        <dbReference type="ChEBI" id="CHEBI:29105"/>
    </cofactor>
    <text evidence="12">Binds 2 Zn(2+) ions per subunit.</text>
</comment>
<dbReference type="InterPro" id="IPR004843">
    <property type="entry name" value="Calcineurin-like_PHP"/>
</dbReference>
<protein>
    <recommendedName>
        <fullName evidence="11">Sphingomyelin phosphodiesterase</fullName>
    </recommendedName>
</protein>